<dbReference type="AlphaFoldDB" id="E1QFL0"/>
<dbReference type="STRING" id="644282.Deba_0976"/>
<feature type="transmembrane region" description="Helical" evidence="1">
    <location>
        <begin position="47"/>
        <end position="68"/>
    </location>
</feature>
<reference evidence="2 3" key="1">
    <citation type="journal article" date="2010" name="Stand. Genomic Sci.">
        <title>Complete genome sequence of Desulfarculus baarsii type strain (2st14).</title>
        <authorList>
            <person name="Sun H."/>
            <person name="Spring S."/>
            <person name="Lapidus A."/>
            <person name="Davenport K."/>
            <person name="Del Rio T.G."/>
            <person name="Tice H."/>
            <person name="Nolan M."/>
            <person name="Copeland A."/>
            <person name="Cheng J.F."/>
            <person name="Lucas S."/>
            <person name="Tapia R."/>
            <person name="Goodwin L."/>
            <person name="Pitluck S."/>
            <person name="Ivanova N."/>
            <person name="Pagani I."/>
            <person name="Mavromatis K."/>
            <person name="Ovchinnikova G."/>
            <person name="Pati A."/>
            <person name="Chen A."/>
            <person name="Palaniappan K."/>
            <person name="Hauser L."/>
            <person name="Chang Y.J."/>
            <person name="Jeffries C.D."/>
            <person name="Detter J.C."/>
            <person name="Han C."/>
            <person name="Rohde M."/>
            <person name="Brambilla E."/>
            <person name="Goker M."/>
            <person name="Woyke T."/>
            <person name="Bristow J."/>
            <person name="Eisen J.A."/>
            <person name="Markowitz V."/>
            <person name="Hugenholtz P."/>
            <person name="Kyrpides N.C."/>
            <person name="Klenk H.P."/>
            <person name="Land M."/>
        </authorList>
    </citation>
    <scope>NUCLEOTIDE SEQUENCE [LARGE SCALE GENOMIC DNA]</scope>
    <source>
        <strain evidence="3">ATCC 33931 / DSM 2075 / LMG 7858 / VKM B-1802 / 2st14</strain>
    </source>
</reference>
<gene>
    <name evidence="2" type="ordered locus">Deba_0976</name>
</gene>
<dbReference type="OrthoDB" id="5471348at2"/>
<dbReference type="KEGG" id="dbr:Deba_0976"/>
<name>E1QFL0_DESB2</name>
<accession>E1QFL0</accession>
<dbReference type="RefSeq" id="WP_013257800.1">
    <property type="nucleotide sequence ID" value="NC_014365.1"/>
</dbReference>
<feature type="transmembrane region" description="Helical" evidence="1">
    <location>
        <begin position="113"/>
        <end position="132"/>
    </location>
</feature>
<dbReference type="EMBL" id="CP002085">
    <property type="protein sequence ID" value="ADK84346.1"/>
    <property type="molecule type" value="Genomic_DNA"/>
</dbReference>
<dbReference type="Proteomes" id="UP000009047">
    <property type="component" value="Chromosome"/>
</dbReference>
<keyword evidence="3" id="KW-1185">Reference proteome</keyword>
<evidence type="ECO:0000313" key="2">
    <source>
        <dbReference type="EMBL" id="ADK84346.1"/>
    </source>
</evidence>
<organism evidence="2 3">
    <name type="scientific">Desulfarculus baarsii (strain ATCC 33931 / DSM 2075 / LMG 7858 / VKM B-1802 / 2st14)</name>
    <dbReference type="NCBI Taxonomy" id="644282"/>
    <lineage>
        <taxon>Bacteria</taxon>
        <taxon>Pseudomonadati</taxon>
        <taxon>Thermodesulfobacteriota</taxon>
        <taxon>Desulfarculia</taxon>
        <taxon>Desulfarculales</taxon>
        <taxon>Desulfarculaceae</taxon>
        <taxon>Desulfarculus</taxon>
    </lineage>
</organism>
<sequence length="144" mass="15661">MWHLYAHPLAQMAATALGFGALWLGLARTRSLHFGVITPFKRRWHALLGQMTLYTWLAGGVFGALAAWDYWGAWLHSGAHAMGGLIMAPVALFGLISGLVMTRRPRRRTALPLAHGLACLTALALAVVQFFSGRELMAQLVPGL</sequence>
<dbReference type="eggNOG" id="ENOG5033BX6">
    <property type="taxonomic scope" value="Bacteria"/>
</dbReference>
<dbReference type="HOGENOM" id="CLU_149891_0_0_7"/>
<keyword evidence="1" id="KW-1133">Transmembrane helix</keyword>
<keyword evidence="1" id="KW-0472">Membrane</keyword>
<feature type="transmembrane region" description="Helical" evidence="1">
    <location>
        <begin position="6"/>
        <end position="26"/>
    </location>
</feature>
<evidence type="ECO:0008006" key="4">
    <source>
        <dbReference type="Google" id="ProtNLM"/>
    </source>
</evidence>
<proteinExistence type="predicted"/>
<evidence type="ECO:0000256" key="1">
    <source>
        <dbReference type="SAM" id="Phobius"/>
    </source>
</evidence>
<feature type="transmembrane region" description="Helical" evidence="1">
    <location>
        <begin position="80"/>
        <end position="101"/>
    </location>
</feature>
<keyword evidence="1" id="KW-0812">Transmembrane</keyword>
<evidence type="ECO:0000313" key="3">
    <source>
        <dbReference type="Proteomes" id="UP000009047"/>
    </source>
</evidence>
<protein>
    <recommendedName>
        <fullName evidence="4">DUF4079 family protein</fullName>
    </recommendedName>
</protein>